<organism evidence="1 2">
    <name type="scientific">Anaerobacillus alkalilacustris</name>
    <dbReference type="NCBI Taxonomy" id="393763"/>
    <lineage>
        <taxon>Bacteria</taxon>
        <taxon>Bacillati</taxon>
        <taxon>Bacillota</taxon>
        <taxon>Bacilli</taxon>
        <taxon>Bacillales</taxon>
        <taxon>Bacillaceae</taxon>
        <taxon>Anaerobacillus</taxon>
    </lineage>
</organism>
<gene>
    <name evidence="1" type="ORF">BKP37_10160</name>
</gene>
<keyword evidence="2" id="KW-1185">Reference proteome</keyword>
<sequence>MARSHYWGGISVVVLCEDKKQCKTLTDASPHFKQTARSLSGGSLTRGAFPLKIKSRLTIEPK</sequence>
<dbReference type="Proteomes" id="UP000179524">
    <property type="component" value="Unassembled WGS sequence"/>
</dbReference>
<dbReference type="AlphaFoldDB" id="A0A1S2LM99"/>
<dbReference type="EMBL" id="MLQR01000027">
    <property type="protein sequence ID" value="OIJ13632.1"/>
    <property type="molecule type" value="Genomic_DNA"/>
</dbReference>
<evidence type="ECO:0000313" key="2">
    <source>
        <dbReference type="Proteomes" id="UP000179524"/>
    </source>
</evidence>
<protein>
    <submittedName>
        <fullName evidence="1">Uncharacterized protein</fullName>
    </submittedName>
</protein>
<proteinExistence type="predicted"/>
<comment type="caution">
    <text evidence="1">The sequence shown here is derived from an EMBL/GenBank/DDBJ whole genome shotgun (WGS) entry which is preliminary data.</text>
</comment>
<evidence type="ECO:0000313" key="1">
    <source>
        <dbReference type="EMBL" id="OIJ13632.1"/>
    </source>
</evidence>
<name>A0A1S2LM99_9BACI</name>
<accession>A0A1S2LM99</accession>
<reference evidence="1 2" key="1">
    <citation type="submission" date="2016-10" db="EMBL/GenBank/DDBJ databases">
        <title>Draft genome sequences of four alkaliphilic bacteria belonging to the Anaerobacillus genus.</title>
        <authorList>
            <person name="Bassil N.M."/>
            <person name="Lloyd J.R."/>
        </authorList>
    </citation>
    <scope>NUCLEOTIDE SEQUENCE [LARGE SCALE GENOMIC DNA]</scope>
    <source>
        <strain evidence="1 2">DSM 18345</strain>
    </source>
</reference>